<dbReference type="EMBL" id="CP039690">
    <property type="protein sequence ID" value="QCI64762.1"/>
    <property type="molecule type" value="Genomic_DNA"/>
</dbReference>
<dbReference type="RefSeq" id="WP_136960213.1">
    <property type="nucleotide sequence ID" value="NZ_CP039690.1"/>
</dbReference>
<dbReference type="SMART" id="SM00849">
    <property type="entry name" value="Lactamase_B"/>
    <property type="match status" value="1"/>
</dbReference>
<organism evidence="2 3">
    <name type="scientific">Phreatobacter stygius</name>
    <dbReference type="NCBI Taxonomy" id="1940610"/>
    <lineage>
        <taxon>Bacteria</taxon>
        <taxon>Pseudomonadati</taxon>
        <taxon>Pseudomonadota</taxon>
        <taxon>Alphaproteobacteria</taxon>
        <taxon>Hyphomicrobiales</taxon>
        <taxon>Phreatobacteraceae</taxon>
        <taxon>Phreatobacter</taxon>
    </lineage>
</organism>
<dbReference type="GO" id="GO:0042781">
    <property type="term" value="F:3'-tRNA processing endoribonuclease activity"/>
    <property type="evidence" value="ECO:0007669"/>
    <property type="project" value="TreeGrafter"/>
</dbReference>
<accession>A0A4D7B9Q0</accession>
<proteinExistence type="predicted"/>
<dbReference type="AlphaFoldDB" id="A0A4D7B9Q0"/>
<dbReference type="Gene3D" id="3.60.15.10">
    <property type="entry name" value="Ribonuclease Z/Hydroxyacylglutathione hydrolase-like"/>
    <property type="match status" value="1"/>
</dbReference>
<dbReference type="KEGG" id="pstg:E8M01_11330"/>
<keyword evidence="3" id="KW-1185">Reference proteome</keyword>
<name>A0A4D7B9Q0_9HYPH</name>
<dbReference type="InterPro" id="IPR001279">
    <property type="entry name" value="Metallo-B-lactamas"/>
</dbReference>
<dbReference type="PANTHER" id="PTHR46018">
    <property type="entry name" value="ZINC PHOSPHODIESTERASE ELAC PROTEIN 1"/>
    <property type="match status" value="1"/>
</dbReference>
<protein>
    <submittedName>
        <fullName evidence="2">MBL fold metallo-hydrolase</fullName>
    </submittedName>
</protein>
<dbReference type="Pfam" id="PF23023">
    <property type="entry name" value="Anti-Pycsar_Apyc1"/>
    <property type="match status" value="1"/>
</dbReference>
<dbReference type="InterPro" id="IPR036866">
    <property type="entry name" value="RibonucZ/Hydroxyglut_hydro"/>
</dbReference>
<evidence type="ECO:0000313" key="3">
    <source>
        <dbReference type="Proteomes" id="UP000298781"/>
    </source>
</evidence>
<gene>
    <name evidence="2" type="ORF">E8M01_11330</name>
</gene>
<sequence length="246" mass="26473">MNITVLGSGDAFGSGGRFSTCLYLTADDGTTMLVDCAATSMPALNRAGIDRNAISAILFTHFHGDHFGGLPFFVLDAQFVTRRRAPLTIAGPKGVEERAHIALEAAFPGSSGAKRAFDMQFIEIAPGAPAEVAGAGVSAFAMIHDDRAGPCLGYRIARDNRVFAYSGDTSWTDQLIPLSREADVLLVECYTVDRKLPNHLDYRTLSAHLSELAAKRIILTHMGSSMLEWAEDLPVERAFDGLVIAL</sequence>
<evidence type="ECO:0000259" key="1">
    <source>
        <dbReference type="SMART" id="SM00849"/>
    </source>
</evidence>
<evidence type="ECO:0000313" key="2">
    <source>
        <dbReference type="EMBL" id="QCI64762.1"/>
    </source>
</evidence>
<dbReference type="Proteomes" id="UP000298781">
    <property type="component" value="Chromosome"/>
</dbReference>
<reference evidence="2 3" key="1">
    <citation type="submission" date="2019-04" db="EMBL/GenBank/DDBJ databases">
        <title>Phreatobacter aquaticus sp. nov.</title>
        <authorList>
            <person name="Choi A."/>
        </authorList>
    </citation>
    <scope>NUCLEOTIDE SEQUENCE [LARGE SCALE GENOMIC DNA]</scope>
    <source>
        <strain evidence="2 3">KCTC 52518</strain>
    </source>
</reference>
<dbReference type="OrthoDB" id="9800940at2"/>
<feature type="domain" description="Metallo-beta-lactamase" evidence="1">
    <location>
        <begin position="18"/>
        <end position="221"/>
    </location>
</feature>
<dbReference type="PANTHER" id="PTHR46018:SF7">
    <property type="entry name" value="RIBONUCLEASE Z"/>
    <property type="match status" value="1"/>
</dbReference>
<keyword evidence="2" id="KW-0378">Hydrolase</keyword>
<dbReference type="CDD" id="cd07740">
    <property type="entry name" value="metallo-hydrolase-like_MBL-fold"/>
    <property type="match status" value="1"/>
</dbReference>
<dbReference type="SUPFAM" id="SSF56281">
    <property type="entry name" value="Metallo-hydrolase/oxidoreductase"/>
    <property type="match status" value="1"/>
</dbReference>